<dbReference type="EMBL" id="NAJQ01000005">
    <property type="protein sequence ID" value="TKA83615.1"/>
    <property type="molecule type" value="Genomic_DNA"/>
</dbReference>
<dbReference type="AlphaFoldDB" id="A0A4U0Y7G7"/>
<keyword evidence="3" id="KW-1185">Reference proteome</keyword>
<name>A0A4U0Y7G7_9PEZI</name>
<proteinExistence type="predicted"/>
<gene>
    <name evidence="2" type="ORF">B0A55_00430</name>
</gene>
<evidence type="ECO:0000313" key="3">
    <source>
        <dbReference type="Proteomes" id="UP000309340"/>
    </source>
</evidence>
<organism evidence="2 3">
    <name type="scientific">Friedmanniomyces simplex</name>
    <dbReference type="NCBI Taxonomy" id="329884"/>
    <lineage>
        <taxon>Eukaryota</taxon>
        <taxon>Fungi</taxon>
        <taxon>Dikarya</taxon>
        <taxon>Ascomycota</taxon>
        <taxon>Pezizomycotina</taxon>
        <taxon>Dothideomycetes</taxon>
        <taxon>Dothideomycetidae</taxon>
        <taxon>Mycosphaerellales</taxon>
        <taxon>Teratosphaeriaceae</taxon>
        <taxon>Friedmanniomyces</taxon>
    </lineage>
</organism>
<accession>A0A4U0Y7G7</accession>
<protein>
    <submittedName>
        <fullName evidence="2">Uncharacterized protein</fullName>
    </submittedName>
</protein>
<comment type="caution">
    <text evidence="2">The sequence shown here is derived from an EMBL/GenBank/DDBJ whole genome shotgun (WGS) entry which is preliminary data.</text>
</comment>
<evidence type="ECO:0000313" key="2">
    <source>
        <dbReference type="EMBL" id="TKA83615.1"/>
    </source>
</evidence>
<dbReference type="Proteomes" id="UP000309340">
    <property type="component" value="Unassembled WGS sequence"/>
</dbReference>
<evidence type="ECO:0000256" key="1">
    <source>
        <dbReference type="SAM" id="MobiDB-lite"/>
    </source>
</evidence>
<sequence length="110" mass="12287">MRHIYEAVKFRNSLRRGHIFEAGGTEVGQTDVHDEMRIDDSILQLEQLVLGSQTATEDMRGGSPPDVGRPGGADRPWEVAPEDIALPLTPPASTQRARPQMLEEEYMDML</sequence>
<feature type="region of interest" description="Disordered" evidence="1">
    <location>
        <begin position="52"/>
        <end position="77"/>
    </location>
</feature>
<reference evidence="2 3" key="1">
    <citation type="submission" date="2017-03" db="EMBL/GenBank/DDBJ databases">
        <title>Genomes of endolithic fungi from Antarctica.</title>
        <authorList>
            <person name="Coleine C."/>
            <person name="Masonjones S."/>
            <person name="Stajich J.E."/>
        </authorList>
    </citation>
    <scope>NUCLEOTIDE SEQUENCE [LARGE SCALE GENOMIC DNA]</scope>
    <source>
        <strain evidence="2 3">CCFEE 5184</strain>
    </source>
</reference>